<dbReference type="AlphaFoldDB" id="A0A265UV90"/>
<evidence type="ECO:0000313" key="3">
    <source>
        <dbReference type="Proteomes" id="UP000216840"/>
    </source>
</evidence>
<dbReference type="Proteomes" id="UP000216840">
    <property type="component" value="Unassembled WGS sequence"/>
</dbReference>
<feature type="transmembrane region" description="Helical" evidence="1">
    <location>
        <begin position="151"/>
        <end position="170"/>
    </location>
</feature>
<proteinExistence type="predicted"/>
<keyword evidence="1" id="KW-1133">Transmembrane helix</keyword>
<gene>
    <name evidence="2" type="ORF">CA834_07190</name>
</gene>
<keyword evidence="1" id="KW-0812">Transmembrane</keyword>
<feature type="transmembrane region" description="Helical" evidence="1">
    <location>
        <begin position="30"/>
        <end position="48"/>
    </location>
</feature>
<feature type="transmembrane region" description="Helical" evidence="1">
    <location>
        <begin position="223"/>
        <end position="241"/>
    </location>
</feature>
<feature type="transmembrane region" description="Helical" evidence="1">
    <location>
        <begin position="344"/>
        <end position="365"/>
    </location>
</feature>
<keyword evidence="1" id="KW-0472">Membrane</keyword>
<feature type="transmembrane region" description="Helical" evidence="1">
    <location>
        <begin position="121"/>
        <end position="139"/>
    </location>
</feature>
<name>A0A265UV90_9FLAO</name>
<feature type="transmembrane region" description="Helical" evidence="1">
    <location>
        <begin position="6"/>
        <end position="23"/>
    </location>
</feature>
<evidence type="ECO:0008006" key="4">
    <source>
        <dbReference type="Google" id="ProtNLM"/>
    </source>
</evidence>
<evidence type="ECO:0000313" key="2">
    <source>
        <dbReference type="EMBL" id="OZV69233.1"/>
    </source>
</evidence>
<keyword evidence="3" id="KW-1185">Reference proteome</keyword>
<dbReference type="EMBL" id="NGJN01000003">
    <property type="protein sequence ID" value="OZV69233.1"/>
    <property type="molecule type" value="Genomic_DNA"/>
</dbReference>
<accession>A0A265UV90</accession>
<feature type="transmembrane region" description="Helical" evidence="1">
    <location>
        <begin position="75"/>
        <end position="93"/>
    </location>
</feature>
<protein>
    <recommendedName>
        <fullName evidence="4">Oligosaccharide repeat unit polymerase</fullName>
    </recommendedName>
</protein>
<sequence>MFSFQVLQICSALFIGIGVWYYLRKNDEIPLILALFYYTVAILRFSLIQEGVLDYVVVNYTFDIFNLNDESANVAMNYMFLGTAVLTFFYMRFASRYQRKEKDPVDNDQNLSEFITKKMPYITAGFFVFLVVNAALAGSGSGALGQGYLNLLKFGLGGFNLLMALILISARLKSNQRLPVIIFLIIGILSSYAPSSRFVFLSWAIGISFLVFKDMRPLRKLRYILPGALGIVLFFSLLGVARETNLSAISWEEKLALATERALITEDQNMLDGFMMVLDVYPQFLDFSWGTEHVEILLRPIPRAWWPEKPLGGYANKLGLNDAEEETVGISQSIYGSFYGEGGVTGIILFSIVYAKLLAWLLYLAKSYRSNLRFLIKGVIVASLIPLLRGGDLPGIYAFIGMSFWPVFLFIYSYHKHLKRSYVIA</sequence>
<reference evidence="2 3" key="1">
    <citation type="submission" date="2017-05" db="EMBL/GenBank/DDBJ databases">
        <title>The draft genome sequence of Idiomarina salinarum WNB302.</title>
        <authorList>
            <person name="Sun Y."/>
            <person name="Chen B."/>
            <person name="Du Z."/>
        </authorList>
    </citation>
    <scope>NUCLEOTIDE SEQUENCE [LARGE SCALE GENOMIC DNA]</scope>
    <source>
        <strain evidence="2 3">WNB302</strain>
    </source>
</reference>
<comment type="caution">
    <text evidence="2">The sequence shown here is derived from an EMBL/GenBank/DDBJ whole genome shotgun (WGS) entry which is preliminary data.</text>
</comment>
<feature type="transmembrane region" description="Helical" evidence="1">
    <location>
        <begin position="395"/>
        <end position="414"/>
    </location>
</feature>
<organism evidence="2 3">
    <name type="scientific">Winogradskyella aurantia</name>
    <dbReference type="NCBI Taxonomy" id="1915063"/>
    <lineage>
        <taxon>Bacteria</taxon>
        <taxon>Pseudomonadati</taxon>
        <taxon>Bacteroidota</taxon>
        <taxon>Flavobacteriia</taxon>
        <taxon>Flavobacteriales</taxon>
        <taxon>Flavobacteriaceae</taxon>
        <taxon>Winogradskyella</taxon>
    </lineage>
</organism>
<evidence type="ECO:0000256" key="1">
    <source>
        <dbReference type="SAM" id="Phobius"/>
    </source>
</evidence>
<feature type="transmembrane region" description="Helical" evidence="1">
    <location>
        <begin position="177"/>
        <end position="193"/>
    </location>
</feature>